<keyword evidence="2" id="KW-1277">Toxin-antitoxin system</keyword>
<evidence type="ECO:0000256" key="7">
    <source>
        <dbReference type="ARBA" id="ARBA00023016"/>
    </source>
</evidence>
<dbReference type="GO" id="GO:0003729">
    <property type="term" value="F:mRNA binding"/>
    <property type="evidence" value="ECO:0007669"/>
    <property type="project" value="InterPro"/>
</dbReference>
<dbReference type="EMBL" id="JAIOIU010000054">
    <property type="protein sequence ID" value="MBZ0159460.1"/>
    <property type="molecule type" value="Genomic_DNA"/>
</dbReference>
<evidence type="ECO:0000256" key="1">
    <source>
        <dbReference type="ARBA" id="ARBA00006620"/>
    </source>
</evidence>
<dbReference type="Proteomes" id="UP001197609">
    <property type="component" value="Unassembled WGS sequence"/>
</dbReference>
<sequence>MKLPRDLSGARLVQLLTSRWQYREVHQVGSHVTLETDHPTRQRVVVPLHRALRIGTLSAILTAVARHQGVPRERILEDLR</sequence>
<dbReference type="Gene3D" id="3.30.920.30">
    <property type="entry name" value="Hypothetical protein"/>
    <property type="match status" value="1"/>
</dbReference>
<keyword evidence="5" id="KW-0378">Hydrolase</keyword>
<protein>
    <submittedName>
        <fullName evidence="8">Type II toxin-antitoxin system HicA family toxin</fullName>
    </submittedName>
</protein>
<dbReference type="InterPro" id="IPR038570">
    <property type="entry name" value="HicA_sf"/>
</dbReference>
<name>A0AAJ1AJ19_9BACT</name>
<keyword evidence="6" id="KW-0694">RNA-binding</keyword>
<comment type="similarity">
    <text evidence="1">Belongs to the HicA mRNA interferase family.</text>
</comment>
<dbReference type="GO" id="GO:0016787">
    <property type="term" value="F:hydrolase activity"/>
    <property type="evidence" value="ECO:0007669"/>
    <property type="project" value="UniProtKB-KW"/>
</dbReference>
<keyword evidence="4" id="KW-0255">Endonuclease</keyword>
<evidence type="ECO:0000313" key="9">
    <source>
        <dbReference type="Proteomes" id="UP001197609"/>
    </source>
</evidence>
<evidence type="ECO:0000256" key="3">
    <source>
        <dbReference type="ARBA" id="ARBA00022722"/>
    </source>
</evidence>
<proteinExistence type="inferred from homology"/>
<evidence type="ECO:0000256" key="6">
    <source>
        <dbReference type="ARBA" id="ARBA00022884"/>
    </source>
</evidence>
<dbReference type="AlphaFoldDB" id="A0AAJ1AJ19"/>
<gene>
    <name evidence="8" type="ORF">K8G79_04900</name>
</gene>
<comment type="caution">
    <text evidence="8">The sequence shown here is derived from an EMBL/GenBank/DDBJ whole genome shotgun (WGS) entry which is preliminary data.</text>
</comment>
<evidence type="ECO:0000256" key="5">
    <source>
        <dbReference type="ARBA" id="ARBA00022801"/>
    </source>
</evidence>
<evidence type="ECO:0000313" key="8">
    <source>
        <dbReference type="EMBL" id="MBZ0159460.1"/>
    </source>
</evidence>
<organism evidence="8 9">
    <name type="scientific">Candidatus Methylomirabilis tolerans</name>
    <dbReference type="NCBI Taxonomy" id="3123416"/>
    <lineage>
        <taxon>Bacteria</taxon>
        <taxon>Candidatus Methylomirabilota</taxon>
        <taxon>Candidatus Methylomirabilia</taxon>
        <taxon>Candidatus Methylomirabilales</taxon>
        <taxon>Candidatus Methylomirabilaceae</taxon>
        <taxon>Candidatus Methylomirabilis</taxon>
    </lineage>
</organism>
<dbReference type="Pfam" id="PF07927">
    <property type="entry name" value="HicA_toxin"/>
    <property type="match status" value="1"/>
</dbReference>
<evidence type="ECO:0000256" key="4">
    <source>
        <dbReference type="ARBA" id="ARBA00022759"/>
    </source>
</evidence>
<dbReference type="GO" id="GO:0004519">
    <property type="term" value="F:endonuclease activity"/>
    <property type="evidence" value="ECO:0007669"/>
    <property type="project" value="UniProtKB-KW"/>
</dbReference>
<accession>A0AAJ1AJ19</accession>
<reference evidence="8 9" key="1">
    <citation type="journal article" date="2021" name="bioRxiv">
        <title>Unraveling nitrogen, sulfur and carbon metabolic pathways and microbial community transcriptional responses to substrate deprivation and toxicity stresses in a bioreactor mimicking anoxic brackish coastal sediment conditions.</title>
        <authorList>
            <person name="Martins P.D."/>
            <person name="Echeveste M.J."/>
            <person name="Arshad A."/>
            <person name="Kurth J."/>
            <person name="Ouboter H."/>
            <person name="Jetten M.S.M."/>
            <person name="Welte C.U."/>
        </authorList>
    </citation>
    <scope>NUCLEOTIDE SEQUENCE [LARGE SCALE GENOMIC DNA]</scope>
    <source>
        <strain evidence="8">MAG_38</strain>
    </source>
</reference>
<keyword evidence="7" id="KW-0346">Stress response</keyword>
<keyword evidence="3" id="KW-0540">Nuclease</keyword>
<dbReference type="InterPro" id="IPR012933">
    <property type="entry name" value="HicA_mRNA_interferase"/>
</dbReference>
<evidence type="ECO:0000256" key="2">
    <source>
        <dbReference type="ARBA" id="ARBA00022649"/>
    </source>
</evidence>